<evidence type="ECO:0000256" key="5">
    <source>
        <dbReference type="ARBA" id="ARBA00023242"/>
    </source>
</evidence>
<dbReference type="Gene3D" id="3.40.50.300">
    <property type="entry name" value="P-loop containing nucleotide triphosphate hydrolases"/>
    <property type="match status" value="1"/>
</dbReference>
<feature type="compositionally biased region" description="Polar residues" evidence="6">
    <location>
        <begin position="81"/>
        <end position="91"/>
    </location>
</feature>
<feature type="domain" description="Orc1-like AAA ATPase" evidence="7">
    <location>
        <begin position="469"/>
        <end position="621"/>
    </location>
</feature>
<evidence type="ECO:0000256" key="1">
    <source>
        <dbReference type="ARBA" id="ARBA00004123"/>
    </source>
</evidence>
<dbReference type="OrthoDB" id="343623at2759"/>
<dbReference type="GO" id="GO:0005664">
    <property type="term" value="C:nuclear origin of replication recognition complex"/>
    <property type="evidence" value="ECO:0007669"/>
    <property type="project" value="TreeGrafter"/>
</dbReference>
<evidence type="ECO:0000313" key="9">
    <source>
        <dbReference type="EMBL" id="KAH8105835.1"/>
    </source>
</evidence>
<evidence type="ECO:0000256" key="2">
    <source>
        <dbReference type="ARBA" id="ARBA00005334"/>
    </source>
</evidence>
<evidence type="ECO:0000256" key="4">
    <source>
        <dbReference type="ARBA" id="ARBA00023125"/>
    </source>
</evidence>
<keyword evidence="4" id="KW-0238">DNA-binding</keyword>
<feature type="region of interest" description="Disordered" evidence="6">
    <location>
        <begin position="1"/>
        <end position="424"/>
    </location>
</feature>
<feature type="compositionally biased region" description="Acidic residues" evidence="6">
    <location>
        <begin position="243"/>
        <end position="261"/>
    </location>
</feature>
<feature type="compositionally biased region" description="Polar residues" evidence="6">
    <location>
        <begin position="316"/>
        <end position="328"/>
    </location>
</feature>
<dbReference type="InterPro" id="IPR041664">
    <property type="entry name" value="AAA_16"/>
</dbReference>
<comment type="subcellular location">
    <subcellularLocation>
        <location evidence="1">Nucleus</location>
    </subcellularLocation>
</comment>
<evidence type="ECO:0000259" key="7">
    <source>
        <dbReference type="Pfam" id="PF13191"/>
    </source>
</evidence>
<proteinExistence type="inferred from homology"/>
<evidence type="ECO:0000259" key="8">
    <source>
        <dbReference type="Pfam" id="PF14629"/>
    </source>
</evidence>
<dbReference type="EMBL" id="JAEVFJ010000003">
    <property type="protein sequence ID" value="KAH8105835.1"/>
    <property type="molecule type" value="Genomic_DNA"/>
</dbReference>
<evidence type="ECO:0000256" key="3">
    <source>
        <dbReference type="ARBA" id="ARBA00022705"/>
    </source>
</evidence>
<dbReference type="GO" id="GO:0006270">
    <property type="term" value="P:DNA replication initiation"/>
    <property type="evidence" value="ECO:0007669"/>
    <property type="project" value="TreeGrafter"/>
</dbReference>
<accession>A0A8K0XTN2</accession>
<dbReference type="SUPFAM" id="SSF52540">
    <property type="entry name" value="P-loop containing nucleoside triphosphate hydrolases"/>
    <property type="match status" value="1"/>
</dbReference>
<dbReference type="Pfam" id="PF14629">
    <property type="entry name" value="ORC4_C"/>
    <property type="match status" value="1"/>
</dbReference>
<feature type="compositionally biased region" description="Basic residues" evidence="6">
    <location>
        <begin position="211"/>
        <end position="222"/>
    </location>
</feature>
<dbReference type="InterPro" id="IPR032705">
    <property type="entry name" value="ORC4_C"/>
</dbReference>
<evidence type="ECO:0000256" key="6">
    <source>
        <dbReference type="SAM" id="MobiDB-lite"/>
    </source>
</evidence>
<reference evidence="9" key="1">
    <citation type="journal article" date="2021" name="New Phytol.">
        <title>Evolutionary innovations through gain and loss of genes in the ectomycorrhizal Boletales.</title>
        <authorList>
            <person name="Wu G."/>
            <person name="Miyauchi S."/>
            <person name="Morin E."/>
            <person name="Kuo A."/>
            <person name="Drula E."/>
            <person name="Varga T."/>
            <person name="Kohler A."/>
            <person name="Feng B."/>
            <person name="Cao Y."/>
            <person name="Lipzen A."/>
            <person name="Daum C."/>
            <person name="Hundley H."/>
            <person name="Pangilinan J."/>
            <person name="Johnson J."/>
            <person name="Barry K."/>
            <person name="LaButti K."/>
            <person name="Ng V."/>
            <person name="Ahrendt S."/>
            <person name="Min B."/>
            <person name="Choi I.G."/>
            <person name="Park H."/>
            <person name="Plett J.M."/>
            <person name="Magnuson J."/>
            <person name="Spatafora J.W."/>
            <person name="Nagy L.G."/>
            <person name="Henrissat B."/>
            <person name="Grigoriev I.V."/>
            <person name="Yang Z.L."/>
            <person name="Xu J."/>
            <person name="Martin F.M."/>
        </authorList>
    </citation>
    <scope>NUCLEOTIDE SEQUENCE</scope>
    <source>
        <strain evidence="9">KKN 215</strain>
    </source>
</reference>
<protein>
    <submittedName>
        <fullName evidence="9">Origin recognition complex subunit 4 C-terminus-domain-containing protein</fullName>
    </submittedName>
</protein>
<dbReference type="PANTHER" id="PTHR12087:SF0">
    <property type="entry name" value="ORIGIN RECOGNITION COMPLEX SUBUNIT 4"/>
    <property type="match status" value="1"/>
</dbReference>
<comment type="similarity">
    <text evidence="2">Belongs to the ORC4 family.</text>
</comment>
<feature type="compositionally biased region" description="Polar residues" evidence="6">
    <location>
        <begin position="193"/>
        <end position="210"/>
    </location>
</feature>
<dbReference type="AlphaFoldDB" id="A0A8K0XTN2"/>
<comment type="caution">
    <text evidence="9">The sequence shown here is derived from an EMBL/GenBank/DDBJ whole genome shotgun (WGS) entry which is preliminary data.</text>
</comment>
<organism evidence="9 10">
    <name type="scientific">Cristinia sonorae</name>
    <dbReference type="NCBI Taxonomy" id="1940300"/>
    <lineage>
        <taxon>Eukaryota</taxon>
        <taxon>Fungi</taxon>
        <taxon>Dikarya</taxon>
        <taxon>Basidiomycota</taxon>
        <taxon>Agaricomycotina</taxon>
        <taxon>Agaricomycetes</taxon>
        <taxon>Agaricomycetidae</taxon>
        <taxon>Agaricales</taxon>
        <taxon>Pleurotineae</taxon>
        <taxon>Stephanosporaceae</taxon>
        <taxon>Cristinia</taxon>
    </lineage>
</organism>
<dbReference type="Proteomes" id="UP000813824">
    <property type="component" value="Unassembled WGS sequence"/>
</dbReference>
<dbReference type="InterPro" id="IPR027417">
    <property type="entry name" value="P-loop_NTPase"/>
</dbReference>
<feature type="compositionally biased region" description="Low complexity" evidence="6">
    <location>
        <begin position="283"/>
        <end position="298"/>
    </location>
</feature>
<keyword evidence="5" id="KW-0539">Nucleus</keyword>
<feature type="compositionally biased region" description="Low complexity" evidence="6">
    <location>
        <begin position="122"/>
        <end position="141"/>
    </location>
</feature>
<dbReference type="InterPro" id="IPR016527">
    <property type="entry name" value="ORC4"/>
</dbReference>
<name>A0A8K0XTN2_9AGAR</name>
<dbReference type="PANTHER" id="PTHR12087">
    <property type="entry name" value="ORIGIN RECOGNITION COMPLEX SUBUNIT 4"/>
    <property type="match status" value="1"/>
</dbReference>
<evidence type="ECO:0000313" key="10">
    <source>
        <dbReference type="Proteomes" id="UP000813824"/>
    </source>
</evidence>
<dbReference type="GO" id="GO:0003688">
    <property type="term" value="F:DNA replication origin binding"/>
    <property type="evidence" value="ECO:0007669"/>
    <property type="project" value="TreeGrafter"/>
</dbReference>
<sequence length="885" mass="96636">MPKRKASAAISEEDPPFKRRTRSSGPLVETQPAAVPKPPATRRRATKASLENIEAAPEEEAEHTQKQVPRKRGRAPASKAAATTSVPTKSPSPEPQELQSLHEESSEETVAQPAVPRRRGRAAAPAKPAKTLPRPPSRSAAPPSPPKTRRRAVQSKAKDSADTDVSYKEESSKGLPRSRTPVEAEDSAMDEPVSTSSKVQLEEFSSTTSKRVIRTYKSRGTKLKSVGSTRTHTRSKQPVIEIREEEVIEPLEAVQEEEDGQDASHGDTGEPDELLLKASSPEAVTPPLTARPATPTRASIPRSTNGTPRYMMHSVEITTPTWLSTTRVGSPRASVRRDRTRTPSVAPVPSSSRLSPILPTPTKPRTPRRPQSSPKRPIEPITEEASEFEEFPVEISSPPKRTPGRSPAKGRSKTPLSPSKHSHLPRTFPEHLEACMEAQKRATLASLANLPEVTNLEEDEPPPNVIAQEQLNRLLLGTVQRAEGNSCLITGPRGSGKTRLVEDVIASLPVAANVIRLSGHAQTNDRLAIREIAWQLAQQTGASLMPFEDTEDGPDQDADNPFIEKAESSALALPPSAHLLALISVIPTLSRPTIILLDAFDLFALHPRQSLLYCLFDTVQHSRVGTTGKGLAVVGITARVDTINLLEKRVKSRFSGRILRTACPGELDVWKNVARQALCAPIDGEYSDEWTELWESAVEKLLDDKGIKEVLLDTFALTRDLRTLSRILIPPILELTSTSPFPTSQSFVATVQSQRCPTSSAFLHALTYPSMCLLIAATHAQTSGHDVFTFEMLYEAFCDQVRTSQSAPVQVEGGGIGMMRCSREVLMAAFEQMVSVRAFLAVAGAGQGTSKGFMKYRCRVDRKEVKQAVEKMGQSSLKKWFGKAQ</sequence>
<keyword evidence="3" id="KW-0235">DNA replication</keyword>
<keyword evidence="10" id="KW-1185">Reference proteome</keyword>
<feature type="domain" description="Origin recognition complex subunit 4 C-terminal" evidence="8">
    <location>
        <begin position="673"/>
        <end position="869"/>
    </location>
</feature>
<feature type="compositionally biased region" description="Acidic residues" evidence="6">
    <location>
        <begin position="381"/>
        <end position="392"/>
    </location>
</feature>
<gene>
    <name evidence="9" type="ORF">BXZ70DRAFT_917106</name>
</gene>
<feature type="compositionally biased region" description="Basic and acidic residues" evidence="6">
    <location>
        <begin position="156"/>
        <end position="172"/>
    </location>
</feature>
<dbReference type="Pfam" id="PF13191">
    <property type="entry name" value="AAA_16"/>
    <property type="match status" value="1"/>
</dbReference>